<organism evidence="1 2">
    <name type="scientific">Loxostege sticticalis</name>
    <name type="common">Beet webworm moth</name>
    <dbReference type="NCBI Taxonomy" id="481309"/>
    <lineage>
        <taxon>Eukaryota</taxon>
        <taxon>Metazoa</taxon>
        <taxon>Ecdysozoa</taxon>
        <taxon>Arthropoda</taxon>
        <taxon>Hexapoda</taxon>
        <taxon>Insecta</taxon>
        <taxon>Pterygota</taxon>
        <taxon>Neoptera</taxon>
        <taxon>Endopterygota</taxon>
        <taxon>Lepidoptera</taxon>
        <taxon>Glossata</taxon>
        <taxon>Ditrysia</taxon>
        <taxon>Pyraloidea</taxon>
        <taxon>Crambidae</taxon>
        <taxon>Pyraustinae</taxon>
        <taxon>Loxostege</taxon>
    </lineage>
</organism>
<dbReference type="Proteomes" id="UP001549921">
    <property type="component" value="Unassembled WGS sequence"/>
</dbReference>
<dbReference type="EMBL" id="JBEDNZ010000027">
    <property type="protein sequence ID" value="KAL0810183.1"/>
    <property type="molecule type" value="Genomic_DNA"/>
</dbReference>
<proteinExistence type="predicted"/>
<accession>A0ABD0S7Y1</accession>
<comment type="caution">
    <text evidence="1">The sequence shown here is derived from an EMBL/GenBank/DDBJ whole genome shotgun (WGS) entry which is preliminary data.</text>
</comment>
<protein>
    <submittedName>
        <fullName evidence="1">Uncharacterized protein</fullName>
    </submittedName>
</protein>
<sequence>MTSYPQKIDVKSCGIVEPPHPCDPPVPCDPHSEPEGDCFPPFLCKERIKNPESPDHLTRCRSGESIGVRACFKPPPPHPCDPPLPCSSFKNKKEQCNEPPLCRERIKNTELKKIRRVLCTDSKGNVVERQIFRDDGL</sequence>
<gene>
    <name evidence="1" type="ORF">ABMA28_010971</name>
</gene>
<dbReference type="AlphaFoldDB" id="A0ABD0S7Y1"/>
<evidence type="ECO:0000313" key="1">
    <source>
        <dbReference type="EMBL" id="KAL0810183.1"/>
    </source>
</evidence>
<name>A0ABD0S7Y1_LOXSC</name>
<evidence type="ECO:0000313" key="2">
    <source>
        <dbReference type="Proteomes" id="UP001549921"/>
    </source>
</evidence>
<reference evidence="1 2" key="1">
    <citation type="submission" date="2024-06" db="EMBL/GenBank/DDBJ databases">
        <title>A chromosome-level genome assembly of beet webworm, Loxostege sticticalis.</title>
        <authorList>
            <person name="Zhang Y."/>
        </authorList>
    </citation>
    <scope>NUCLEOTIDE SEQUENCE [LARGE SCALE GENOMIC DNA]</scope>
    <source>
        <strain evidence="1">AQ028</strain>
        <tissue evidence="1">Male pupae</tissue>
    </source>
</reference>